<comment type="similarity">
    <text evidence="2 11">Belongs to the sodium:solute symporter (SSF) (TC 2.A.21) family.</text>
</comment>
<dbReference type="GO" id="GO:0006814">
    <property type="term" value="P:sodium ion transport"/>
    <property type="evidence" value="ECO:0007669"/>
    <property type="project" value="UniProtKB-KW"/>
</dbReference>
<feature type="transmembrane region" description="Helical" evidence="12">
    <location>
        <begin position="272"/>
        <end position="297"/>
    </location>
</feature>
<dbReference type="EMBL" id="OV725079">
    <property type="protein sequence ID" value="CAH1397021.1"/>
    <property type="molecule type" value="Genomic_DNA"/>
</dbReference>
<dbReference type="AlphaFoldDB" id="A0A9P0H7V8"/>
<name>A0A9P0H7V8_NEZVI</name>
<dbReference type="PROSITE" id="PS50283">
    <property type="entry name" value="NA_SOLUT_SYMP_3"/>
    <property type="match status" value="1"/>
</dbReference>
<keyword evidence="9 12" id="KW-0472">Membrane</keyword>
<evidence type="ECO:0000256" key="5">
    <source>
        <dbReference type="ARBA" id="ARBA00022692"/>
    </source>
</evidence>
<evidence type="ECO:0000256" key="11">
    <source>
        <dbReference type="RuleBase" id="RU362091"/>
    </source>
</evidence>
<evidence type="ECO:0000256" key="6">
    <source>
        <dbReference type="ARBA" id="ARBA00022989"/>
    </source>
</evidence>
<evidence type="ECO:0000256" key="12">
    <source>
        <dbReference type="SAM" id="Phobius"/>
    </source>
</evidence>
<feature type="transmembrane region" description="Helical" evidence="12">
    <location>
        <begin position="152"/>
        <end position="171"/>
    </location>
</feature>
<reference evidence="13" key="1">
    <citation type="submission" date="2022-01" db="EMBL/GenBank/DDBJ databases">
        <authorList>
            <person name="King R."/>
        </authorList>
    </citation>
    <scope>NUCLEOTIDE SEQUENCE</scope>
</reference>
<dbReference type="InterPro" id="IPR001734">
    <property type="entry name" value="Na/solute_symporter"/>
</dbReference>
<dbReference type="PANTHER" id="PTHR42985">
    <property type="entry name" value="SODIUM-COUPLED MONOCARBOXYLATE TRANSPORTER"/>
    <property type="match status" value="1"/>
</dbReference>
<dbReference type="OrthoDB" id="6132759at2759"/>
<keyword evidence="10" id="KW-0739">Sodium transport</keyword>
<dbReference type="Gene3D" id="1.20.1730.10">
    <property type="entry name" value="Sodium/glucose cotransporter"/>
    <property type="match status" value="1"/>
</dbReference>
<evidence type="ECO:0000313" key="13">
    <source>
        <dbReference type="EMBL" id="CAH1397021.1"/>
    </source>
</evidence>
<feature type="transmembrane region" description="Helical" evidence="12">
    <location>
        <begin position="119"/>
        <end position="140"/>
    </location>
</feature>
<dbReference type="GO" id="GO:0005886">
    <property type="term" value="C:plasma membrane"/>
    <property type="evidence" value="ECO:0007669"/>
    <property type="project" value="UniProtKB-SubCell"/>
</dbReference>
<evidence type="ECO:0000256" key="4">
    <source>
        <dbReference type="ARBA" id="ARBA00022475"/>
    </source>
</evidence>
<feature type="transmembrane region" description="Helical" evidence="12">
    <location>
        <begin position="331"/>
        <end position="357"/>
    </location>
</feature>
<feature type="transmembrane region" description="Helical" evidence="12">
    <location>
        <begin position="46"/>
        <end position="66"/>
    </location>
</feature>
<dbReference type="CDD" id="cd11492">
    <property type="entry name" value="SLC5sbd_NIS-SMVT"/>
    <property type="match status" value="1"/>
</dbReference>
<accession>A0A9P0H7V8</accession>
<feature type="transmembrane region" description="Helical" evidence="12">
    <location>
        <begin position="497"/>
        <end position="520"/>
    </location>
</feature>
<keyword evidence="3" id="KW-0813">Transport</keyword>
<keyword evidence="8" id="KW-0406">Ion transport</keyword>
<keyword evidence="4" id="KW-1003">Cell membrane</keyword>
<dbReference type="NCBIfam" id="TIGR00813">
    <property type="entry name" value="sss"/>
    <property type="match status" value="1"/>
</dbReference>
<evidence type="ECO:0000256" key="9">
    <source>
        <dbReference type="ARBA" id="ARBA00023136"/>
    </source>
</evidence>
<protein>
    <recommendedName>
        <fullName evidence="15">Sodium/solute symporter</fullName>
    </recommendedName>
</protein>
<dbReference type="InterPro" id="IPR038377">
    <property type="entry name" value="Na/Glc_symporter_sf"/>
</dbReference>
<dbReference type="InterPro" id="IPR051163">
    <property type="entry name" value="Sodium:Solute_Symporter_SSF"/>
</dbReference>
<feature type="transmembrane region" description="Helical" evidence="12">
    <location>
        <begin position="405"/>
        <end position="425"/>
    </location>
</feature>
<feature type="transmembrane region" description="Helical" evidence="12">
    <location>
        <begin position="432"/>
        <end position="451"/>
    </location>
</feature>
<keyword evidence="6 12" id="KW-1133">Transmembrane helix</keyword>
<feature type="transmembrane region" description="Helical" evidence="12">
    <location>
        <begin position="232"/>
        <end position="251"/>
    </location>
</feature>
<evidence type="ECO:0008006" key="15">
    <source>
        <dbReference type="Google" id="ProtNLM"/>
    </source>
</evidence>
<keyword evidence="14" id="KW-1185">Reference proteome</keyword>
<evidence type="ECO:0000313" key="14">
    <source>
        <dbReference type="Proteomes" id="UP001152798"/>
    </source>
</evidence>
<evidence type="ECO:0000256" key="7">
    <source>
        <dbReference type="ARBA" id="ARBA00023053"/>
    </source>
</evidence>
<feature type="transmembrane region" description="Helical" evidence="12">
    <location>
        <begin position="6"/>
        <end position="25"/>
    </location>
</feature>
<evidence type="ECO:0000256" key="3">
    <source>
        <dbReference type="ARBA" id="ARBA00022448"/>
    </source>
</evidence>
<dbReference type="GO" id="GO:0015293">
    <property type="term" value="F:symporter activity"/>
    <property type="evidence" value="ECO:0007669"/>
    <property type="project" value="TreeGrafter"/>
</dbReference>
<gene>
    <name evidence="13" type="ORF">NEZAVI_LOCUS6953</name>
</gene>
<evidence type="ECO:0000256" key="1">
    <source>
        <dbReference type="ARBA" id="ARBA00004651"/>
    </source>
</evidence>
<organism evidence="13 14">
    <name type="scientific">Nezara viridula</name>
    <name type="common">Southern green stink bug</name>
    <name type="synonym">Cimex viridulus</name>
    <dbReference type="NCBI Taxonomy" id="85310"/>
    <lineage>
        <taxon>Eukaryota</taxon>
        <taxon>Metazoa</taxon>
        <taxon>Ecdysozoa</taxon>
        <taxon>Arthropoda</taxon>
        <taxon>Hexapoda</taxon>
        <taxon>Insecta</taxon>
        <taxon>Pterygota</taxon>
        <taxon>Neoptera</taxon>
        <taxon>Paraneoptera</taxon>
        <taxon>Hemiptera</taxon>
        <taxon>Heteroptera</taxon>
        <taxon>Panheteroptera</taxon>
        <taxon>Pentatomomorpha</taxon>
        <taxon>Pentatomoidea</taxon>
        <taxon>Pentatomidae</taxon>
        <taxon>Pentatominae</taxon>
        <taxon>Nezara</taxon>
    </lineage>
</organism>
<comment type="subcellular location">
    <subcellularLocation>
        <location evidence="1">Cell membrane</location>
        <topology evidence="1">Multi-pass membrane protein</topology>
    </subcellularLocation>
</comment>
<keyword evidence="7" id="KW-0915">Sodium</keyword>
<dbReference type="PANTHER" id="PTHR42985:SF39">
    <property type="entry name" value="GH10366P"/>
    <property type="match status" value="1"/>
</dbReference>
<evidence type="ECO:0000256" key="10">
    <source>
        <dbReference type="ARBA" id="ARBA00023201"/>
    </source>
</evidence>
<proteinExistence type="inferred from homology"/>
<feature type="transmembrane region" description="Helical" evidence="12">
    <location>
        <begin position="78"/>
        <end position="99"/>
    </location>
</feature>
<evidence type="ECO:0000256" key="8">
    <source>
        <dbReference type="ARBA" id="ARBA00023065"/>
    </source>
</evidence>
<dbReference type="Pfam" id="PF00474">
    <property type="entry name" value="SSF"/>
    <property type="match status" value="1"/>
</dbReference>
<feature type="transmembrane region" description="Helical" evidence="12">
    <location>
        <begin position="377"/>
        <end position="399"/>
    </location>
</feature>
<dbReference type="Proteomes" id="UP001152798">
    <property type="component" value="Chromosome 3"/>
</dbReference>
<sequence>MGEFGWIDYTVFGALLVVSAGIGVGTCKDQSKSANQFLTAGGKMGCIPVALSMLASFLSSITLIGQPAEVYLYGGQQWLFGMATFFIIPIVGYIIVPFFRGKNYCSAYQYFGERFDRRLQTLASILFTFQMIVYLALVLYAPALAMNQVTGLNTMLVVSIMYGVCIFYTTIGGMRGVVWIDSFQIIVLFVAMFAVLLKGTIDIGGVSVIWERSKEFNRTNFFNFSFDMTERYTFWSSFVGSGFLHMSIYGGNQLQIQRFLTVSSVKEARKMLWLNTIGWTLVVFMCVYAGLLIFASYCYCDPLLTNRISTPDQLFPLYVMETLKIYPGFPGLFLCGIFSAGLSTVSTGVNSLAAIWFAELDGTEFKKNLSESKSGLVVKLMALGFGILSYITVFAVPYMGGLVELGVSLTSTLTGSLLGIFLLGIRFPKANAMGATVGLVVSVVFLSWIALGESYSRSLGLKVHPPLPSSVRDCAEPVHINPVENQEEAFVLYRISYTWYCMFAVFITLILGNVVSYIYAAIKKPEEEVKPNQEINASNLLLNERELKPVVWAKV</sequence>
<evidence type="ECO:0000256" key="2">
    <source>
        <dbReference type="ARBA" id="ARBA00006434"/>
    </source>
</evidence>
<keyword evidence="5 12" id="KW-0812">Transmembrane</keyword>